<reference evidence="2" key="1">
    <citation type="submission" date="2020-09" db="EMBL/GenBank/DDBJ databases">
        <authorList>
            <person name="Kikuchi T."/>
        </authorList>
    </citation>
    <scope>NUCLEOTIDE SEQUENCE</scope>
    <source>
        <strain evidence="2">Ka4C1</strain>
    </source>
</reference>
<dbReference type="OrthoDB" id="10646121at2759"/>
<proteinExistence type="predicted"/>
<keyword evidence="1" id="KW-0732">Signal</keyword>
<comment type="caution">
    <text evidence="2">The sequence shown here is derived from an EMBL/GenBank/DDBJ whole genome shotgun (WGS) entry which is preliminary data.</text>
</comment>
<gene>
    <name evidence="2" type="ORF">BXYJ_LOCUS10757</name>
</gene>
<evidence type="ECO:0000256" key="1">
    <source>
        <dbReference type="SAM" id="SignalP"/>
    </source>
</evidence>
<keyword evidence="3" id="KW-1185">Reference proteome</keyword>
<dbReference type="Proteomes" id="UP000582659">
    <property type="component" value="Unassembled WGS sequence"/>
</dbReference>
<dbReference type="AlphaFoldDB" id="A0A7I8XKT6"/>
<dbReference type="EMBL" id="CAJFCV020000005">
    <property type="protein sequence ID" value="CAG9120798.1"/>
    <property type="molecule type" value="Genomic_DNA"/>
</dbReference>
<name>A0A7I8XKT6_BURXY</name>
<organism evidence="2 3">
    <name type="scientific">Bursaphelenchus xylophilus</name>
    <name type="common">Pinewood nematode worm</name>
    <name type="synonym">Aphelenchoides xylophilus</name>
    <dbReference type="NCBI Taxonomy" id="6326"/>
    <lineage>
        <taxon>Eukaryota</taxon>
        <taxon>Metazoa</taxon>
        <taxon>Ecdysozoa</taxon>
        <taxon>Nematoda</taxon>
        <taxon>Chromadorea</taxon>
        <taxon>Rhabditida</taxon>
        <taxon>Tylenchina</taxon>
        <taxon>Tylenchomorpha</taxon>
        <taxon>Aphelenchoidea</taxon>
        <taxon>Aphelenchoididae</taxon>
        <taxon>Bursaphelenchus</taxon>
    </lineage>
</organism>
<evidence type="ECO:0000313" key="3">
    <source>
        <dbReference type="Proteomes" id="UP000659654"/>
    </source>
</evidence>
<feature type="signal peptide" evidence="1">
    <location>
        <begin position="1"/>
        <end position="20"/>
    </location>
</feature>
<sequence length="94" mass="10649">MSRAGAILLVFLVCGAVVEADVVKPYPINFTIPVRNVVTNVNATKMADYIEKKIKAEIDFYNKAIDEAVAELNQHHRGDKKLYLKYKLVLNERV</sequence>
<protein>
    <submittedName>
        <fullName evidence="2">(pine wood nematode) hypothetical protein</fullName>
    </submittedName>
</protein>
<dbReference type="EMBL" id="CAJFDI010000005">
    <property type="protein sequence ID" value="CAD5229978.1"/>
    <property type="molecule type" value="Genomic_DNA"/>
</dbReference>
<dbReference type="SMR" id="A0A7I8XKT6"/>
<accession>A0A7I8XKT6</accession>
<evidence type="ECO:0000313" key="2">
    <source>
        <dbReference type="EMBL" id="CAD5229978.1"/>
    </source>
</evidence>
<dbReference type="Proteomes" id="UP000659654">
    <property type="component" value="Unassembled WGS sequence"/>
</dbReference>
<feature type="chain" id="PRO_5035311500" evidence="1">
    <location>
        <begin position="21"/>
        <end position="94"/>
    </location>
</feature>